<evidence type="ECO:0000259" key="4">
    <source>
        <dbReference type="Pfam" id="PF11380"/>
    </source>
</evidence>
<evidence type="ECO:0000256" key="2">
    <source>
        <dbReference type="ARBA" id="ARBA00022679"/>
    </source>
</evidence>
<comment type="caution">
    <text evidence="6">The sequence shown here is derived from an EMBL/GenBank/DDBJ whole genome shotgun (WGS) entry which is preliminary data.</text>
</comment>
<evidence type="ECO:0000313" key="7">
    <source>
        <dbReference type="Proteomes" id="UP001197875"/>
    </source>
</evidence>
<evidence type="ECO:0000313" key="6">
    <source>
        <dbReference type="EMBL" id="MCC2189691.1"/>
    </source>
</evidence>
<evidence type="ECO:0000256" key="3">
    <source>
        <dbReference type="ARBA" id="ARBA00023169"/>
    </source>
</evidence>
<reference evidence="6 7" key="1">
    <citation type="submission" date="2021-10" db="EMBL/GenBank/DDBJ databases">
        <title>Anaerobic single-cell dispensing facilitates the cultivation of human gut bacteria.</title>
        <authorList>
            <person name="Afrizal A."/>
        </authorList>
    </citation>
    <scope>NUCLEOTIDE SEQUENCE [LARGE SCALE GENOMIC DNA]</scope>
    <source>
        <strain evidence="6 7">CLA-AA-H277</strain>
    </source>
</reference>
<comment type="similarity">
    <text evidence="1">Belongs to the stealth family.</text>
</comment>
<sequence length="335" mass="39989">MEMDFVIAWVDGNDPAWQKEKRKTEHVPEVTAEADDRNERYRDWDNLQYWFRGVEQFAPWVRKIHFVTWGHFPKWLNTEHPKLHIVKHEDFIPSEFLPTFNSHTIEWNFHRILGLSERFVYFNDDMFLLNQIHPENFFIGEKPVDMLALQPDVANTDNEVMPYIYLNNAMLLAKYFKKYENMKAQPGAYFHVGYPPKYFFYNLMETAFSRFTGFYTVHGPSPLKKSTYEKLWELEGERLIEVCGHPFRHKGDVNQYVLREYQKLSGNFVPKNVQRLCSYYDIGNDNRALTETIRKQKSPIVCINDSNHAIDFEKAKRELNEALEFRLGKKSSFEK</sequence>
<dbReference type="GO" id="GO:0000271">
    <property type="term" value="P:polysaccharide biosynthetic process"/>
    <property type="evidence" value="ECO:0007669"/>
    <property type="project" value="UniProtKB-KW"/>
</dbReference>
<proteinExistence type="inferred from homology"/>
<feature type="domain" description="Stealth protein CR2 conserved region 2" evidence="4">
    <location>
        <begin position="40"/>
        <end position="140"/>
    </location>
</feature>
<gene>
    <name evidence="6" type="ORF">LKD71_07725</name>
</gene>
<dbReference type="EMBL" id="JAJEPR010000010">
    <property type="protein sequence ID" value="MCC2189691.1"/>
    <property type="molecule type" value="Genomic_DNA"/>
</dbReference>
<feature type="domain" description="Stealth protein CR1 conserved region 1" evidence="5">
    <location>
        <begin position="2"/>
        <end position="25"/>
    </location>
</feature>
<keyword evidence="3" id="KW-0270">Exopolysaccharide synthesis</keyword>
<organism evidence="6 7">
    <name type="scientific">Fusicatenibacter faecihominis</name>
    <dbReference type="NCBI Taxonomy" id="2881276"/>
    <lineage>
        <taxon>Bacteria</taxon>
        <taxon>Bacillati</taxon>
        <taxon>Bacillota</taxon>
        <taxon>Clostridia</taxon>
        <taxon>Lachnospirales</taxon>
        <taxon>Lachnospiraceae</taxon>
        <taxon>Fusicatenibacter</taxon>
    </lineage>
</organism>
<dbReference type="InterPro" id="IPR021520">
    <property type="entry name" value="Stealth_CR2"/>
</dbReference>
<evidence type="ECO:0000259" key="5">
    <source>
        <dbReference type="Pfam" id="PF17101"/>
    </source>
</evidence>
<dbReference type="PANTHER" id="PTHR24045:SF0">
    <property type="entry name" value="N-ACETYLGLUCOSAMINE-1-PHOSPHOTRANSFERASE SUBUNITS ALPHA_BETA"/>
    <property type="match status" value="1"/>
</dbReference>
<dbReference type="Proteomes" id="UP001197875">
    <property type="component" value="Unassembled WGS sequence"/>
</dbReference>
<keyword evidence="7" id="KW-1185">Reference proteome</keyword>
<keyword evidence="2" id="KW-0808">Transferase</keyword>
<dbReference type="InterPro" id="IPR047141">
    <property type="entry name" value="Stealth"/>
</dbReference>
<protein>
    <submittedName>
        <fullName evidence="6">Stealth CR1 domain-containing protein</fullName>
    </submittedName>
</protein>
<name>A0AAE3DSE2_9FIRM</name>
<dbReference type="GO" id="GO:0016772">
    <property type="term" value="F:transferase activity, transferring phosphorus-containing groups"/>
    <property type="evidence" value="ECO:0007669"/>
    <property type="project" value="InterPro"/>
</dbReference>
<dbReference type="AlphaFoldDB" id="A0AAE3DSE2"/>
<accession>A0AAE3DSE2</accession>
<evidence type="ECO:0000256" key="1">
    <source>
        <dbReference type="ARBA" id="ARBA00007583"/>
    </source>
</evidence>
<dbReference type="PANTHER" id="PTHR24045">
    <property type="match status" value="1"/>
</dbReference>
<dbReference type="Pfam" id="PF11380">
    <property type="entry name" value="Stealth_CR2"/>
    <property type="match status" value="1"/>
</dbReference>
<dbReference type="Pfam" id="PF17101">
    <property type="entry name" value="Stealth_CR1"/>
    <property type="match status" value="1"/>
</dbReference>
<dbReference type="InterPro" id="IPR031358">
    <property type="entry name" value="Stealth_CR1"/>
</dbReference>
<dbReference type="RefSeq" id="WP_227614975.1">
    <property type="nucleotide sequence ID" value="NZ_JAJEPR010000010.1"/>
</dbReference>